<protein>
    <submittedName>
        <fullName evidence="1">Uncharacterized protein</fullName>
    </submittedName>
</protein>
<proteinExistence type="predicted"/>
<dbReference type="Proteomes" id="UP000027059">
    <property type="component" value="Chromosome"/>
</dbReference>
<keyword evidence="2" id="KW-1185">Reference proteome</keyword>
<accession>A0A059Y2T2</accession>
<sequence>MVDQRLKNLKRSPLDQTIQHGRYSQFPHPSFRFRNFDTANRLRTIYPLFELFPDLWPLGLERLGGLFYRQSVNSCAWIVLLDALTRQDHALSLEHLRQQIFPPRAFVTVNVKGASPRLWPEAASQLSTKGRPEFLDVGCLPTFKSHSRLTHLLVRSFVPYRQLL</sequence>
<dbReference type="HOGENOM" id="CLU_1616975_0_0_0"/>
<reference evidence="2" key="1">
    <citation type="submission" date="2014-02" db="EMBL/GenBank/DDBJ databases">
        <title>Complete genome sequence and comparative genomic analysis of the nitrogen-fixing bacterium Leptospirillum ferriphilum YSK.</title>
        <authorList>
            <person name="Guo X."/>
            <person name="Yin H."/>
            <person name="Liang Y."/>
            <person name="Hu Q."/>
            <person name="Ma L."/>
            <person name="Xiao Y."/>
            <person name="Zhang X."/>
            <person name="Qiu G."/>
            <person name="Liu X."/>
        </authorList>
    </citation>
    <scope>NUCLEOTIDE SEQUENCE [LARGE SCALE GENOMIC DNA]</scope>
    <source>
        <strain evidence="2">YSK</strain>
    </source>
</reference>
<dbReference type="AlphaFoldDB" id="A0A059Y2T2"/>
<organism evidence="1 2">
    <name type="scientific">Leptospirillum ferriphilum YSK</name>
    <dbReference type="NCBI Taxonomy" id="1441628"/>
    <lineage>
        <taxon>Bacteria</taxon>
        <taxon>Pseudomonadati</taxon>
        <taxon>Nitrospirota</taxon>
        <taxon>Nitrospiria</taxon>
        <taxon>Nitrospirales</taxon>
        <taxon>Nitrospiraceae</taxon>
        <taxon>Leptospirillum</taxon>
    </lineage>
</organism>
<dbReference type="KEGG" id="lfp:Y981_09490"/>
<name>A0A059Y2T2_9BACT</name>
<evidence type="ECO:0000313" key="2">
    <source>
        <dbReference type="Proteomes" id="UP000027059"/>
    </source>
</evidence>
<dbReference type="EMBL" id="CP007243">
    <property type="protein sequence ID" value="AIA31881.1"/>
    <property type="molecule type" value="Genomic_DNA"/>
</dbReference>
<gene>
    <name evidence="1" type="ORF">Y981_09490</name>
</gene>
<reference evidence="1 2" key="2">
    <citation type="journal article" date="2015" name="Biomed. Res. Int.">
        <title>Effects of Arsenite Resistance on the Growth and Functional Gene Expression of Leptospirillum ferriphilum and Acidithiobacillus thiooxidans in Pure Culture and Coculture.</title>
        <authorList>
            <person name="Jiang H."/>
            <person name="Liang Y."/>
            <person name="Yin H."/>
            <person name="Xiao Y."/>
            <person name="Guo X."/>
            <person name="Xu Y."/>
            <person name="Hu Q."/>
            <person name="Liu H."/>
            <person name="Liu X."/>
        </authorList>
    </citation>
    <scope>NUCLEOTIDE SEQUENCE [LARGE SCALE GENOMIC DNA]</scope>
    <source>
        <strain evidence="1 2">YSK</strain>
    </source>
</reference>
<evidence type="ECO:0000313" key="1">
    <source>
        <dbReference type="EMBL" id="AIA31881.1"/>
    </source>
</evidence>